<dbReference type="EMBL" id="CM042886">
    <property type="protein sequence ID" value="KAI4343237.1"/>
    <property type="molecule type" value="Genomic_DNA"/>
</dbReference>
<dbReference type="Proteomes" id="UP001057402">
    <property type="component" value="Chromosome 7"/>
</dbReference>
<reference evidence="2" key="1">
    <citation type="journal article" date="2023" name="Front. Plant Sci.">
        <title>Chromosomal-level genome assembly of Melastoma candidum provides insights into trichome evolution.</title>
        <authorList>
            <person name="Zhong Y."/>
            <person name="Wu W."/>
            <person name="Sun C."/>
            <person name="Zou P."/>
            <person name="Liu Y."/>
            <person name="Dai S."/>
            <person name="Zhou R."/>
        </authorList>
    </citation>
    <scope>NUCLEOTIDE SEQUENCE [LARGE SCALE GENOMIC DNA]</scope>
</reference>
<keyword evidence="2" id="KW-1185">Reference proteome</keyword>
<proteinExistence type="predicted"/>
<protein>
    <submittedName>
        <fullName evidence="1">Uncharacterized protein</fullName>
    </submittedName>
</protein>
<accession>A0ACB9P3R6</accession>
<evidence type="ECO:0000313" key="2">
    <source>
        <dbReference type="Proteomes" id="UP001057402"/>
    </source>
</evidence>
<sequence length="310" mass="34272">MSFCKKGLHSFLSFTSLDDTTSPPSSPPPPPPPPPPHLLHKCQPGPLAIGLASATRDSLRLPNVLESATVGPPPPPVPLLTPSRSVFVDGYGLRKDTGGILTLGFFEEVGEVVDGLMSCTESLGFESSDERRVDEVVRDLGKDGGGRGGGGGGEDLDVRSCVLSRAKRREGSSEKVRDRKFPPPIKSLNDRGQPSFFLRALRRDGRLELEEVRIDRPEILLASRADGRLKLEFVKEKEAGESKEEAEDADETIEVTGEEYKQVEEEEEEEEWTLGVSSGEGFRRCNEMVGERRRHHNDLHVWRQHCVTIR</sequence>
<gene>
    <name evidence="1" type="ORF">MLD38_027765</name>
</gene>
<organism evidence="1 2">
    <name type="scientific">Melastoma candidum</name>
    <dbReference type="NCBI Taxonomy" id="119954"/>
    <lineage>
        <taxon>Eukaryota</taxon>
        <taxon>Viridiplantae</taxon>
        <taxon>Streptophyta</taxon>
        <taxon>Embryophyta</taxon>
        <taxon>Tracheophyta</taxon>
        <taxon>Spermatophyta</taxon>
        <taxon>Magnoliopsida</taxon>
        <taxon>eudicotyledons</taxon>
        <taxon>Gunneridae</taxon>
        <taxon>Pentapetalae</taxon>
        <taxon>rosids</taxon>
        <taxon>malvids</taxon>
        <taxon>Myrtales</taxon>
        <taxon>Melastomataceae</taxon>
        <taxon>Melastomatoideae</taxon>
        <taxon>Melastomateae</taxon>
        <taxon>Melastoma</taxon>
    </lineage>
</organism>
<evidence type="ECO:0000313" key="1">
    <source>
        <dbReference type="EMBL" id="KAI4343237.1"/>
    </source>
</evidence>
<comment type="caution">
    <text evidence="1">The sequence shown here is derived from an EMBL/GenBank/DDBJ whole genome shotgun (WGS) entry which is preliminary data.</text>
</comment>
<name>A0ACB9P3R6_9MYRT</name>